<evidence type="ECO:0000313" key="2">
    <source>
        <dbReference type="Proteomes" id="UP000799537"/>
    </source>
</evidence>
<gene>
    <name evidence="1" type="ORF">M409DRAFT_18880</name>
</gene>
<name>A0A6A6CUR1_ZASCE</name>
<dbReference type="InterPro" id="IPR032675">
    <property type="entry name" value="LRR_dom_sf"/>
</dbReference>
<evidence type="ECO:0008006" key="3">
    <source>
        <dbReference type="Google" id="ProtNLM"/>
    </source>
</evidence>
<dbReference type="Gene3D" id="3.80.10.10">
    <property type="entry name" value="Ribonuclease Inhibitor"/>
    <property type="match status" value="1"/>
</dbReference>
<dbReference type="EMBL" id="ML993584">
    <property type="protein sequence ID" value="KAF2170907.1"/>
    <property type="molecule type" value="Genomic_DNA"/>
</dbReference>
<dbReference type="GeneID" id="54557961"/>
<reference evidence="1" key="1">
    <citation type="journal article" date="2020" name="Stud. Mycol.">
        <title>101 Dothideomycetes genomes: a test case for predicting lifestyles and emergence of pathogens.</title>
        <authorList>
            <person name="Haridas S."/>
            <person name="Albert R."/>
            <person name="Binder M."/>
            <person name="Bloem J."/>
            <person name="Labutti K."/>
            <person name="Salamov A."/>
            <person name="Andreopoulos B."/>
            <person name="Baker S."/>
            <person name="Barry K."/>
            <person name="Bills G."/>
            <person name="Bluhm B."/>
            <person name="Cannon C."/>
            <person name="Castanera R."/>
            <person name="Culley D."/>
            <person name="Daum C."/>
            <person name="Ezra D."/>
            <person name="Gonzalez J."/>
            <person name="Henrissat B."/>
            <person name="Kuo A."/>
            <person name="Liang C."/>
            <person name="Lipzen A."/>
            <person name="Lutzoni F."/>
            <person name="Magnuson J."/>
            <person name="Mondo S."/>
            <person name="Nolan M."/>
            <person name="Ohm R."/>
            <person name="Pangilinan J."/>
            <person name="Park H.-J."/>
            <person name="Ramirez L."/>
            <person name="Alfaro M."/>
            <person name="Sun H."/>
            <person name="Tritt A."/>
            <person name="Yoshinaga Y."/>
            <person name="Zwiers L.-H."/>
            <person name="Turgeon B."/>
            <person name="Goodwin S."/>
            <person name="Spatafora J."/>
            <person name="Crous P."/>
            <person name="Grigoriev I."/>
        </authorList>
    </citation>
    <scope>NUCLEOTIDE SEQUENCE</scope>
    <source>
        <strain evidence="1">ATCC 36951</strain>
    </source>
</reference>
<dbReference type="RefSeq" id="XP_033671796.1">
    <property type="nucleotide sequence ID" value="XM_033804689.1"/>
</dbReference>
<dbReference type="SUPFAM" id="SSF52047">
    <property type="entry name" value="RNI-like"/>
    <property type="match status" value="1"/>
</dbReference>
<organism evidence="1 2">
    <name type="scientific">Zasmidium cellare ATCC 36951</name>
    <dbReference type="NCBI Taxonomy" id="1080233"/>
    <lineage>
        <taxon>Eukaryota</taxon>
        <taxon>Fungi</taxon>
        <taxon>Dikarya</taxon>
        <taxon>Ascomycota</taxon>
        <taxon>Pezizomycotina</taxon>
        <taxon>Dothideomycetes</taxon>
        <taxon>Dothideomycetidae</taxon>
        <taxon>Mycosphaerellales</taxon>
        <taxon>Mycosphaerellaceae</taxon>
        <taxon>Zasmidium</taxon>
    </lineage>
</organism>
<keyword evidence="2" id="KW-1185">Reference proteome</keyword>
<dbReference type="OrthoDB" id="3861002at2759"/>
<dbReference type="Proteomes" id="UP000799537">
    <property type="component" value="Unassembled WGS sequence"/>
</dbReference>
<proteinExistence type="predicted"/>
<evidence type="ECO:0000313" key="1">
    <source>
        <dbReference type="EMBL" id="KAF2170907.1"/>
    </source>
</evidence>
<accession>A0A6A6CUR1</accession>
<protein>
    <recommendedName>
        <fullName evidence="3">F-box domain-containing protein</fullName>
    </recommendedName>
</protein>
<sequence length="648" mass="72835">MVATSSPAELWSYIFEYLERPSLRSLSVVDHGFRSIAAPLMFRAITIHQDQAPQFQLMLQQTAYNKHVRVLEVCDQLEPTLDQEDAFSKPEKVFAYLPDYWPPQKTHARDPSWQPVAALLRSLPVLTDLIWTCPQQFPTCLLRSLHDNVRFAACRLHLRTFRLRSLATTETIIDAHELELVQSPNLYSIWVCYDGDDVSGSTIRLPEAVSCAMNGVAPNLRVVRLRQAIIQMLPAFPLSASQNHENKKIRGLNSLLPLQERHCGSVEQLQLIGAGPALRAEQVVGWSECTDFNSLRTLILDADIQGEALSSLAGYNFPNLTTLALSLQIEAGMMSIPENRPYDSISGPARDFLCSLPPLRKLRLKGEIRHSSLQDVLVYHGPALRTLQLIPSGYSPHRLSLLPREVRWIGAYCRVLQNLSLQILRSRGDADEVAAYSSLGSIPCLQTLDLRLDASDYIALRNEEGIEEPDPDPAPWAPILAPAKPHFDDFDREFGSFRDSGGLLDPLKGQFRDMFVNAALDRKLVQSIFVKLSGAKPARSMPFDRVEIRSVGGGDFGKGPTPAAIATVMREIQRRWLFQTEWSSDEPGRGFRVTELEYNETLNDTHLDLVGSDLGNEDGLDPRAALIFRRLWATEGDWRRDWHSFPLA</sequence>
<dbReference type="AlphaFoldDB" id="A0A6A6CUR1"/>